<dbReference type="InterPro" id="IPR002156">
    <property type="entry name" value="RNaseH_domain"/>
</dbReference>
<dbReference type="Pfam" id="PF13456">
    <property type="entry name" value="RVT_3"/>
    <property type="match status" value="1"/>
</dbReference>
<organism evidence="2 3">
    <name type="scientific">Hibiscus sabdariffa</name>
    <name type="common">roselle</name>
    <dbReference type="NCBI Taxonomy" id="183260"/>
    <lineage>
        <taxon>Eukaryota</taxon>
        <taxon>Viridiplantae</taxon>
        <taxon>Streptophyta</taxon>
        <taxon>Embryophyta</taxon>
        <taxon>Tracheophyta</taxon>
        <taxon>Spermatophyta</taxon>
        <taxon>Magnoliopsida</taxon>
        <taxon>eudicotyledons</taxon>
        <taxon>Gunneridae</taxon>
        <taxon>Pentapetalae</taxon>
        <taxon>rosids</taxon>
        <taxon>malvids</taxon>
        <taxon>Malvales</taxon>
        <taxon>Malvaceae</taxon>
        <taxon>Malvoideae</taxon>
        <taxon>Hibiscus</taxon>
    </lineage>
</organism>
<protein>
    <recommendedName>
        <fullName evidence="1">RNase H type-1 domain-containing protein</fullName>
    </recommendedName>
</protein>
<feature type="domain" description="RNase H type-1" evidence="1">
    <location>
        <begin position="20"/>
        <end position="68"/>
    </location>
</feature>
<name>A0ABR2A5D0_9ROSI</name>
<dbReference type="EMBL" id="JBBPBN010000359">
    <property type="protein sequence ID" value="KAK8488173.1"/>
    <property type="molecule type" value="Genomic_DNA"/>
</dbReference>
<reference evidence="2 3" key="1">
    <citation type="journal article" date="2024" name="G3 (Bethesda)">
        <title>Genome assembly of Hibiscus sabdariffa L. provides insights into metabolisms of medicinal natural products.</title>
        <authorList>
            <person name="Kim T."/>
        </authorList>
    </citation>
    <scope>NUCLEOTIDE SEQUENCE [LARGE SCALE GENOMIC DNA]</scope>
    <source>
        <strain evidence="2">TK-2024</strain>
        <tissue evidence="2">Old leaves</tissue>
    </source>
</reference>
<evidence type="ECO:0000313" key="2">
    <source>
        <dbReference type="EMBL" id="KAK8488173.1"/>
    </source>
</evidence>
<gene>
    <name evidence="2" type="ORF">V6N11_073220</name>
</gene>
<sequence>MSRTVNFLALFTKEEVYAALHSMSPLKAWSEISPIIRDIKEMVVFFRGCRFTFTGRESNSPAHELAAEGLRHNSDCFWIEETPPLVDLLAAKDRRNQEPP</sequence>
<comment type="caution">
    <text evidence="2">The sequence shown here is derived from an EMBL/GenBank/DDBJ whole genome shotgun (WGS) entry which is preliminary data.</text>
</comment>
<evidence type="ECO:0000313" key="3">
    <source>
        <dbReference type="Proteomes" id="UP001396334"/>
    </source>
</evidence>
<evidence type="ECO:0000259" key="1">
    <source>
        <dbReference type="Pfam" id="PF13456"/>
    </source>
</evidence>
<accession>A0ABR2A5D0</accession>
<keyword evidence="3" id="KW-1185">Reference proteome</keyword>
<proteinExistence type="predicted"/>
<dbReference type="Proteomes" id="UP001396334">
    <property type="component" value="Unassembled WGS sequence"/>
</dbReference>